<dbReference type="AlphaFoldDB" id="A0A7W4ULU0"/>
<evidence type="ECO:0000313" key="1">
    <source>
        <dbReference type="EMBL" id="MBB2956820.1"/>
    </source>
</evidence>
<dbReference type="Proteomes" id="UP000545286">
    <property type="component" value="Unassembled WGS sequence"/>
</dbReference>
<accession>A0A7W4ULU0</accession>
<reference evidence="1 2" key="1">
    <citation type="submission" date="2020-08" db="EMBL/GenBank/DDBJ databases">
        <title>Sequencing the genomes of 1000 actinobacteria strains.</title>
        <authorList>
            <person name="Klenk H.-P."/>
        </authorList>
    </citation>
    <scope>NUCLEOTIDE SEQUENCE [LARGE SCALE GENOMIC DNA]</scope>
    <source>
        <strain evidence="1 2">DSM 20419</strain>
    </source>
</reference>
<keyword evidence="2" id="KW-1185">Reference proteome</keyword>
<dbReference type="EMBL" id="JACHWJ010000001">
    <property type="protein sequence ID" value="MBB2956820.1"/>
    <property type="molecule type" value="Genomic_DNA"/>
</dbReference>
<organism evidence="1 2">
    <name type="scientific">Pseudoclavibacter helvolus</name>
    <dbReference type="NCBI Taxonomy" id="255205"/>
    <lineage>
        <taxon>Bacteria</taxon>
        <taxon>Bacillati</taxon>
        <taxon>Actinomycetota</taxon>
        <taxon>Actinomycetes</taxon>
        <taxon>Micrococcales</taxon>
        <taxon>Microbacteriaceae</taxon>
        <taxon>Pseudoclavibacter</taxon>
    </lineage>
</organism>
<dbReference type="RefSeq" id="WP_183623283.1">
    <property type="nucleotide sequence ID" value="NZ_JACHWJ010000001.1"/>
</dbReference>
<gene>
    <name evidence="1" type="ORF">FHX72_000932</name>
</gene>
<protein>
    <submittedName>
        <fullName evidence="1">Nucleotide-binding universal stress UspA family protein</fullName>
    </submittedName>
</protein>
<proteinExistence type="predicted"/>
<evidence type="ECO:0000313" key="2">
    <source>
        <dbReference type="Proteomes" id="UP000545286"/>
    </source>
</evidence>
<sequence length="93" mass="10351">MIVVGILHALLQLSLLALLVLVTRRAVQLLRARAARRRAVRLVDWSTFELGEPRQEPSGIWMVRVAPDMVVFGTSREDVLREAFARMGAGVTA</sequence>
<name>A0A7W4ULU0_9MICO</name>
<comment type="caution">
    <text evidence="1">The sequence shown here is derived from an EMBL/GenBank/DDBJ whole genome shotgun (WGS) entry which is preliminary data.</text>
</comment>